<proteinExistence type="predicted"/>
<feature type="region of interest" description="Disordered" evidence="1">
    <location>
        <begin position="493"/>
        <end position="520"/>
    </location>
</feature>
<dbReference type="Proteomes" id="UP001180453">
    <property type="component" value="Unassembled WGS sequence"/>
</dbReference>
<comment type="caution">
    <text evidence="2">The sequence shown here is derived from an EMBL/GenBank/DDBJ whole genome shotgun (WGS) entry which is preliminary data.</text>
</comment>
<evidence type="ECO:0000313" key="2">
    <source>
        <dbReference type="EMBL" id="MDR7270662.1"/>
    </source>
</evidence>
<gene>
    <name evidence="2" type="ORF">J2X20_003320</name>
</gene>
<evidence type="ECO:0000313" key="3">
    <source>
        <dbReference type="Proteomes" id="UP001180453"/>
    </source>
</evidence>
<feature type="compositionally biased region" description="Polar residues" evidence="1">
    <location>
        <begin position="493"/>
        <end position="513"/>
    </location>
</feature>
<reference evidence="2 3" key="1">
    <citation type="submission" date="2023-07" db="EMBL/GenBank/DDBJ databases">
        <title>Sorghum-associated microbial communities from plants grown in Nebraska, USA.</title>
        <authorList>
            <person name="Schachtman D."/>
        </authorList>
    </citation>
    <scope>NUCLEOTIDE SEQUENCE [LARGE SCALE GENOMIC DNA]</scope>
    <source>
        <strain evidence="2 3">BE314</strain>
    </source>
</reference>
<dbReference type="EMBL" id="JAVDXU010000002">
    <property type="protein sequence ID" value="MDR7270662.1"/>
    <property type="molecule type" value="Genomic_DNA"/>
</dbReference>
<evidence type="ECO:0008006" key="4">
    <source>
        <dbReference type="Google" id="ProtNLM"/>
    </source>
</evidence>
<name>A0ABU1YP67_ROSSA</name>
<accession>A0ABU1YP67</accession>
<sequence length="520" mass="56797">MRDRAYLRQAWQLKAVTACSKHGRRLTDSCHACGSQVAAFGVVDLRCSCGVQLGEGADGSACSELEMVLAKAAARALARQETSSTFDGLSRLVLFMGQFNSPTFPQKPGKLDGFDRLDLACSLASSTDRLLSSWPTQFDSLLKERLEHVRNSSFSARLPEVFGPLYRVLYKRLAGAEFQFLRDAFEAFLREHWWGLLCGRNRRLSADTVGGHRRVSRKHAVRELGLTEGTLKRLVQSKAVRADVVSGPSGRQFTFLDEDELPQLRDMAKAALTLQQASERLALPRKIVRQMIESKLLSLVADRSNSAGAWMISGELPRIPASSVAPPKQALRSVLRYWRLTDKERMSVVAGAVGGELLSFAGTSHDGEALGHACINVAALRHWIEAARATQAKTDFTLREAARDLGIKEEVAYELARRGLLRCARTGRGARVAPDEIARFAEAYVSLATLAKGVGTSPRSLLSKLGVRPVSGPSIDGCRQYFFSRSDLKGSTTCPVPGTTGSRQRVLKNSGQPVSGDPQP</sequence>
<organism evidence="2 3">
    <name type="scientific">Roseateles saccharophilus</name>
    <name type="common">Pseudomonas saccharophila</name>
    <dbReference type="NCBI Taxonomy" id="304"/>
    <lineage>
        <taxon>Bacteria</taxon>
        <taxon>Pseudomonadati</taxon>
        <taxon>Pseudomonadota</taxon>
        <taxon>Betaproteobacteria</taxon>
        <taxon>Burkholderiales</taxon>
        <taxon>Sphaerotilaceae</taxon>
        <taxon>Roseateles</taxon>
    </lineage>
</organism>
<evidence type="ECO:0000256" key="1">
    <source>
        <dbReference type="SAM" id="MobiDB-lite"/>
    </source>
</evidence>
<protein>
    <recommendedName>
        <fullName evidence="4">Helix-turn-helix domain-containing protein</fullName>
    </recommendedName>
</protein>
<keyword evidence="3" id="KW-1185">Reference proteome</keyword>